<evidence type="ECO:0000259" key="2">
    <source>
        <dbReference type="PROSITE" id="PS50172"/>
    </source>
</evidence>
<dbReference type="GO" id="GO:0070987">
    <property type="term" value="P:error-free translesion synthesis"/>
    <property type="evidence" value="ECO:0007669"/>
    <property type="project" value="TreeGrafter"/>
</dbReference>
<evidence type="ECO:0000313" key="4">
    <source>
        <dbReference type="Proteomes" id="UP001273166"/>
    </source>
</evidence>
<name>A0AAJ0GZN3_9PEZI</name>
<reference evidence="3" key="1">
    <citation type="journal article" date="2023" name="Mol. Phylogenet. Evol.">
        <title>Genome-scale phylogeny and comparative genomics of the fungal order Sordariales.</title>
        <authorList>
            <person name="Hensen N."/>
            <person name="Bonometti L."/>
            <person name="Westerberg I."/>
            <person name="Brannstrom I.O."/>
            <person name="Guillou S."/>
            <person name="Cros-Aarteil S."/>
            <person name="Calhoun S."/>
            <person name="Haridas S."/>
            <person name="Kuo A."/>
            <person name="Mondo S."/>
            <person name="Pangilinan J."/>
            <person name="Riley R."/>
            <person name="LaButti K."/>
            <person name="Andreopoulos B."/>
            <person name="Lipzen A."/>
            <person name="Chen C."/>
            <person name="Yan M."/>
            <person name="Daum C."/>
            <person name="Ng V."/>
            <person name="Clum A."/>
            <person name="Steindorff A."/>
            <person name="Ohm R.A."/>
            <person name="Martin F."/>
            <person name="Silar P."/>
            <person name="Natvig D.O."/>
            <person name="Lalanne C."/>
            <person name="Gautier V."/>
            <person name="Ament-Velasquez S.L."/>
            <person name="Kruys A."/>
            <person name="Hutchinson M.I."/>
            <person name="Powell A.J."/>
            <person name="Barry K."/>
            <person name="Miller A.N."/>
            <person name="Grigoriev I.V."/>
            <person name="Debuchy R."/>
            <person name="Gladieux P."/>
            <person name="Hiltunen Thoren M."/>
            <person name="Johannesson H."/>
        </authorList>
    </citation>
    <scope>NUCLEOTIDE SEQUENCE</scope>
    <source>
        <strain evidence="3">CBS 333.67</strain>
    </source>
</reference>
<keyword evidence="4" id="KW-1185">Reference proteome</keyword>
<dbReference type="PROSITE" id="PS50172">
    <property type="entry name" value="BRCT"/>
    <property type="match status" value="1"/>
</dbReference>
<evidence type="ECO:0000313" key="3">
    <source>
        <dbReference type="EMBL" id="KAK3309118.1"/>
    </source>
</evidence>
<dbReference type="PANTHER" id="PTHR45990">
    <property type="entry name" value="DNA REPAIR PROTEIN REV1"/>
    <property type="match status" value="1"/>
</dbReference>
<comment type="caution">
    <text evidence="3">The sequence shown here is derived from an EMBL/GenBank/DDBJ whole genome shotgun (WGS) entry which is preliminary data.</text>
</comment>
<dbReference type="Gene3D" id="3.40.50.10190">
    <property type="entry name" value="BRCT domain"/>
    <property type="match status" value="1"/>
</dbReference>
<dbReference type="PANTHER" id="PTHR45990:SF1">
    <property type="entry name" value="DNA REPAIR PROTEIN REV1"/>
    <property type="match status" value="1"/>
</dbReference>
<dbReference type="InterPro" id="IPR036420">
    <property type="entry name" value="BRCT_dom_sf"/>
</dbReference>
<protein>
    <recommendedName>
        <fullName evidence="2">BRCT domain-containing protein</fullName>
    </recommendedName>
</protein>
<reference evidence="3" key="2">
    <citation type="submission" date="2023-06" db="EMBL/GenBank/DDBJ databases">
        <authorList>
            <consortium name="Lawrence Berkeley National Laboratory"/>
            <person name="Mondo S.J."/>
            <person name="Hensen N."/>
            <person name="Bonometti L."/>
            <person name="Westerberg I."/>
            <person name="Brannstrom I.O."/>
            <person name="Guillou S."/>
            <person name="Cros-Aarteil S."/>
            <person name="Calhoun S."/>
            <person name="Haridas S."/>
            <person name="Kuo A."/>
            <person name="Pangilinan J."/>
            <person name="Riley R."/>
            <person name="Labutti K."/>
            <person name="Andreopoulos B."/>
            <person name="Lipzen A."/>
            <person name="Chen C."/>
            <person name="Yanf M."/>
            <person name="Daum C."/>
            <person name="Ng V."/>
            <person name="Clum A."/>
            <person name="Steindorff A."/>
            <person name="Ohm R."/>
            <person name="Martin F."/>
            <person name="Silar P."/>
            <person name="Natvig D."/>
            <person name="Lalanne C."/>
            <person name="Gautier V."/>
            <person name="Ament-Velasquez S.L."/>
            <person name="Kruys A."/>
            <person name="Hutchinson M.I."/>
            <person name="Powell A.J."/>
            <person name="Barry K."/>
            <person name="Miller A.N."/>
            <person name="Grigoriev I.V."/>
            <person name="Debuchy R."/>
            <person name="Gladieux P."/>
            <person name="Thoren M.H."/>
            <person name="Johannesson H."/>
        </authorList>
    </citation>
    <scope>NUCLEOTIDE SEQUENCE</scope>
    <source>
        <strain evidence="3">CBS 333.67</strain>
    </source>
</reference>
<dbReference type="GeneID" id="87880572"/>
<feature type="domain" description="BRCT" evidence="2">
    <location>
        <begin position="172"/>
        <end position="278"/>
    </location>
</feature>
<dbReference type="Pfam" id="PF12738">
    <property type="entry name" value="PTCB-BRCT"/>
    <property type="match status" value="1"/>
</dbReference>
<dbReference type="RefSeq" id="XP_062724898.1">
    <property type="nucleotide sequence ID" value="XM_062861743.1"/>
</dbReference>
<sequence>MPPPSNNPRLPPPAEPRHSRNFDPWNSVGAGHQRAETRGPQGWRESRNLKMNSQFRAGNSGGQRISDTVGVGSADFDERLGMLVPKEVRARAMNSVADMLRNPGSMRAASRRPPPPSSSASAYRTGVPPGKGVEAEEAGTGNASRTTAEERLALARKAEDETREEEQAKRAQERRIFDGVVVYVSGSTHPLVSDHKLKHLLAEHGARMSLHLGRRQVTHVILGKPSGPSGGAGGGLAGGKLEKETRRVGGCGIKFVGVEWVLESVEAGKRLPEARFANLKIAARAQQSVLGAFSKADGSAQQPAVATPRS</sequence>
<dbReference type="SUPFAM" id="SSF52113">
    <property type="entry name" value="BRCT domain"/>
    <property type="match status" value="1"/>
</dbReference>
<dbReference type="GO" id="GO:0017125">
    <property type="term" value="F:deoxycytidyl transferase activity"/>
    <property type="evidence" value="ECO:0007669"/>
    <property type="project" value="TreeGrafter"/>
</dbReference>
<dbReference type="SMART" id="SM00292">
    <property type="entry name" value="BRCT"/>
    <property type="match status" value="1"/>
</dbReference>
<evidence type="ECO:0000256" key="1">
    <source>
        <dbReference type="SAM" id="MobiDB-lite"/>
    </source>
</evidence>
<feature type="region of interest" description="Disordered" evidence="1">
    <location>
        <begin position="1"/>
        <end position="48"/>
    </location>
</feature>
<dbReference type="GO" id="GO:0005634">
    <property type="term" value="C:nucleus"/>
    <property type="evidence" value="ECO:0007669"/>
    <property type="project" value="TreeGrafter"/>
</dbReference>
<dbReference type="InterPro" id="IPR001357">
    <property type="entry name" value="BRCT_dom"/>
</dbReference>
<organism evidence="3 4">
    <name type="scientific">Chaetomium strumarium</name>
    <dbReference type="NCBI Taxonomy" id="1170767"/>
    <lineage>
        <taxon>Eukaryota</taxon>
        <taxon>Fungi</taxon>
        <taxon>Dikarya</taxon>
        <taxon>Ascomycota</taxon>
        <taxon>Pezizomycotina</taxon>
        <taxon>Sordariomycetes</taxon>
        <taxon>Sordariomycetidae</taxon>
        <taxon>Sordariales</taxon>
        <taxon>Chaetomiaceae</taxon>
        <taxon>Chaetomium</taxon>
    </lineage>
</organism>
<feature type="region of interest" description="Disordered" evidence="1">
    <location>
        <begin position="101"/>
        <end position="148"/>
    </location>
</feature>
<accession>A0AAJ0GZN3</accession>
<gene>
    <name evidence="3" type="ORF">B0T15DRAFT_130425</name>
</gene>
<dbReference type="GO" id="GO:0003887">
    <property type="term" value="F:DNA-directed DNA polymerase activity"/>
    <property type="evidence" value="ECO:0007669"/>
    <property type="project" value="TreeGrafter"/>
</dbReference>
<feature type="compositionally biased region" description="Pro residues" evidence="1">
    <location>
        <begin position="1"/>
        <end position="14"/>
    </location>
</feature>
<dbReference type="Proteomes" id="UP001273166">
    <property type="component" value="Unassembled WGS sequence"/>
</dbReference>
<dbReference type="AlphaFoldDB" id="A0AAJ0GZN3"/>
<proteinExistence type="predicted"/>
<dbReference type="EMBL" id="JAUDZG010000002">
    <property type="protein sequence ID" value="KAK3309118.1"/>
    <property type="molecule type" value="Genomic_DNA"/>
</dbReference>
<dbReference type="GO" id="GO:0042276">
    <property type="term" value="P:error-prone translesion synthesis"/>
    <property type="evidence" value="ECO:0007669"/>
    <property type="project" value="TreeGrafter"/>
</dbReference>